<organism evidence="7">
    <name type="scientific">Chaetoceros debilis</name>
    <dbReference type="NCBI Taxonomy" id="122233"/>
    <lineage>
        <taxon>Eukaryota</taxon>
        <taxon>Sar</taxon>
        <taxon>Stramenopiles</taxon>
        <taxon>Ochrophyta</taxon>
        <taxon>Bacillariophyta</taxon>
        <taxon>Coscinodiscophyceae</taxon>
        <taxon>Chaetocerotophycidae</taxon>
        <taxon>Chaetocerotales</taxon>
        <taxon>Chaetocerotaceae</taxon>
        <taxon>Chaetoceros</taxon>
    </lineage>
</organism>
<gene>
    <name evidence="7" type="ORF">CDEB00056_LOCUS3628</name>
</gene>
<evidence type="ECO:0000256" key="5">
    <source>
        <dbReference type="SAM" id="Phobius"/>
    </source>
</evidence>
<dbReference type="GO" id="GO:0016020">
    <property type="term" value="C:membrane"/>
    <property type="evidence" value="ECO:0007669"/>
    <property type="project" value="UniProtKB-SubCell"/>
</dbReference>
<evidence type="ECO:0000259" key="6">
    <source>
        <dbReference type="Pfam" id="PF04116"/>
    </source>
</evidence>
<evidence type="ECO:0000256" key="4">
    <source>
        <dbReference type="ARBA" id="ARBA00023136"/>
    </source>
</evidence>
<evidence type="ECO:0000256" key="2">
    <source>
        <dbReference type="ARBA" id="ARBA00022692"/>
    </source>
</evidence>
<keyword evidence="2 5" id="KW-0812">Transmembrane</keyword>
<keyword evidence="4 5" id="KW-0472">Membrane</keyword>
<protein>
    <recommendedName>
        <fullName evidence="6">Fatty acid hydroxylase domain-containing protein</fullName>
    </recommendedName>
</protein>
<dbReference type="InterPro" id="IPR006694">
    <property type="entry name" value="Fatty_acid_hydroxylase"/>
</dbReference>
<evidence type="ECO:0000256" key="3">
    <source>
        <dbReference type="ARBA" id="ARBA00022989"/>
    </source>
</evidence>
<feature type="domain" description="Fatty acid hydroxylase" evidence="6">
    <location>
        <begin position="186"/>
        <end position="314"/>
    </location>
</feature>
<accession>A0A7S3PXJ9</accession>
<feature type="transmembrane region" description="Helical" evidence="5">
    <location>
        <begin position="118"/>
        <end position="136"/>
    </location>
</feature>
<comment type="subcellular location">
    <subcellularLocation>
        <location evidence="1">Membrane</location>
    </subcellularLocation>
</comment>
<dbReference type="AlphaFoldDB" id="A0A7S3PXJ9"/>
<reference evidence="7" key="1">
    <citation type="submission" date="2021-01" db="EMBL/GenBank/DDBJ databases">
        <authorList>
            <person name="Corre E."/>
            <person name="Pelletier E."/>
            <person name="Niang G."/>
            <person name="Scheremetjew M."/>
            <person name="Finn R."/>
            <person name="Kale V."/>
            <person name="Holt S."/>
            <person name="Cochrane G."/>
            <person name="Meng A."/>
            <person name="Brown T."/>
            <person name="Cohen L."/>
        </authorList>
    </citation>
    <scope>NUCLEOTIDE SEQUENCE</scope>
    <source>
        <strain evidence="7">MM31A-1</strain>
    </source>
</reference>
<name>A0A7S3PXJ9_9STRA</name>
<evidence type="ECO:0000256" key="1">
    <source>
        <dbReference type="ARBA" id="ARBA00004370"/>
    </source>
</evidence>
<dbReference type="GO" id="GO:0005506">
    <property type="term" value="F:iron ion binding"/>
    <property type="evidence" value="ECO:0007669"/>
    <property type="project" value="InterPro"/>
</dbReference>
<dbReference type="PANTHER" id="PTHR11863">
    <property type="entry name" value="STEROL DESATURASE"/>
    <property type="match status" value="1"/>
</dbReference>
<sequence>MISTPKNIRMIHQQHQKKPSRWMLLAIAQSLMWLFVLPIIVRPYWPYIFGSLSPLKAELVLSYTVPSVYIAYSLGMIPVYYLQHPFFEQYKVQKDQPWPWLHESLPVRQKFWALTRRTLKFSSFNLFVLVPILVVAKCHSARMLGIPPMSFRANIDIRVGTDTDETSDYLSAGWPGYSEIIMQQICMTAIHEFGFYASHKMMHVYPFLYKYHKVHHEYKMNNALAAQHNHPIDYILSIAIPGLLPSLIMQPHSFVMFQWFLWTMVANMDDHVGYSFPWSPVRWFPLAALTDEHEFHHSRNVGCFGSKLNVYEKLLDGGNRHYDAWVAKRMM</sequence>
<feature type="transmembrane region" description="Helical" evidence="5">
    <location>
        <begin position="61"/>
        <end position="82"/>
    </location>
</feature>
<dbReference type="Pfam" id="PF04116">
    <property type="entry name" value="FA_hydroxylase"/>
    <property type="match status" value="1"/>
</dbReference>
<proteinExistence type="predicted"/>
<dbReference type="GO" id="GO:0016491">
    <property type="term" value="F:oxidoreductase activity"/>
    <property type="evidence" value="ECO:0007669"/>
    <property type="project" value="InterPro"/>
</dbReference>
<keyword evidence="3 5" id="KW-1133">Transmembrane helix</keyword>
<feature type="transmembrane region" description="Helical" evidence="5">
    <location>
        <begin position="21"/>
        <end position="41"/>
    </location>
</feature>
<dbReference type="InterPro" id="IPR050307">
    <property type="entry name" value="Sterol_Desaturase_Related"/>
</dbReference>
<evidence type="ECO:0000313" key="7">
    <source>
        <dbReference type="EMBL" id="CAE0458787.1"/>
    </source>
</evidence>
<dbReference type="EMBL" id="HBIO01005186">
    <property type="protein sequence ID" value="CAE0458787.1"/>
    <property type="molecule type" value="Transcribed_RNA"/>
</dbReference>
<dbReference type="GO" id="GO:0008610">
    <property type="term" value="P:lipid biosynthetic process"/>
    <property type="evidence" value="ECO:0007669"/>
    <property type="project" value="InterPro"/>
</dbReference>